<name>A0A553G4B0_9CORY</name>
<dbReference type="EMBL" id="VKDK01000001">
    <property type="protein sequence ID" value="TRX64343.1"/>
    <property type="molecule type" value="Genomic_DNA"/>
</dbReference>
<sequence>MPSIEIPGFGRVGMQQIVGAILAAIAVVGALVGVTTGSSKGAGSDNSGTSISSPARPSTPVQEPEISLEESRMIAEKNFGVNPTFKERLGLSDAALDRLVSEVDRQQNSFMERSGATASNQVKSVALREHTRTPELTLSVGDRWKGEVTEYKSGGLTVVSRVRYALLDMVEADGAIDNITAHNSPALKYGIVVTRDDNYIYITSVYMW</sequence>
<protein>
    <submittedName>
        <fullName evidence="3">Uncharacterized protein</fullName>
    </submittedName>
</protein>
<gene>
    <name evidence="3" type="ORF">FNY97_00060</name>
</gene>
<evidence type="ECO:0000313" key="4">
    <source>
        <dbReference type="Proteomes" id="UP000320443"/>
    </source>
</evidence>
<keyword evidence="2" id="KW-0472">Membrane</keyword>
<reference evidence="3 4" key="1">
    <citation type="submission" date="2019-07" db="EMBL/GenBank/DDBJ databases">
        <title>Draft genome of C. aurimucosum strain 2274.</title>
        <authorList>
            <person name="Pacheco L.G.C."/>
            <person name="Aguiar E.R.G.R."/>
            <person name="Santos C.S."/>
            <person name="Rocha D.J.P.G."/>
            <person name="Sant'Anna L.O."/>
            <person name="Mattos-Guaraldi A.L."/>
            <person name="Santos L.S."/>
        </authorList>
    </citation>
    <scope>NUCLEOTIDE SEQUENCE [LARGE SCALE GENOMIC DNA]</scope>
    <source>
        <strain evidence="3 4">2274</strain>
    </source>
</reference>
<keyword evidence="2" id="KW-1133">Transmembrane helix</keyword>
<evidence type="ECO:0000256" key="2">
    <source>
        <dbReference type="SAM" id="Phobius"/>
    </source>
</evidence>
<proteinExistence type="predicted"/>
<evidence type="ECO:0000256" key="1">
    <source>
        <dbReference type="SAM" id="MobiDB-lite"/>
    </source>
</evidence>
<dbReference type="RefSeq" id="WP_128081847.1">
    <property type="nucleotide sequence ID" value="NZ_VKDK01000001.1"/>
</dbReference>
<keyword evidence="4" id="KW-1185">Reference proteome</keyword>
<accession>A0A553G4B0</accession>
<comment type="caution">
    <text evidence="3">The sequence shown here is derived from an EMBL/GenBank/DDBJ whole genome shotgun (WGS) entry which is preliminary data.</text>
</comment>
<feature type="region of interest" description="Disordered" evidence="1">
    <location>
        <begin position="37"/>
        <end position="62"/>
    </location>
</feature>
<organism evidence="3 4">
    <name type="scientific">Corynebacterium hiratae</name>
    <dbReference type="NCBI Taxonomy" id="3139423"/>
    <lineage>
        <taxon>Bacteria</taxon>
        <taxon>Bacillati</taxon>
        <taxon>Actinomycetota</taxon>
        <taxon>Actinomycetes</taxon>
        <taxon>Mycobacteriales</taxon>
        <taxon>Corynebacteriaceae</taxon>
        <taxon>Corynebacterium</taxon>
    </lineage>
</organism>
<feature type="compositionally biased region" description="Polar residues" evidence="1">
    <location>
        <begin position="37"/>
        <end position="61"/>
    </location>
</feature>
<dbReference type="AlphaFoldDB" id="A0A553G4B0"/>
<feature type="transmembrane region" description="Helical" evidence="2">
    <location>
        <begin position="12"/>
        <end position="34"/>
    </location>
</feature>
<evidence type="ECO:0000313" key="3">
    <source>
        <dbReference type="EMBL" id="TRX64343.1"/>
    </source>
</evidence>
<dbReference type="Proteomes" id="UP000320443">
    <property type="component" value="Unassembled WGS sequence"/>
</dbReference>
<keyword evidence="2" id="KW-0812">Transmembrane</keyword>